<feature type="compositionally biased region" description="Polar residues" evidence="1">
    <location>
        <begin position="1"/>
        <end position="33"/>
    </location>
</feature>
<protein>
    <submittedName>
        <fullName evidence="2">Uncharacterized protein</fullName>
    </submittedName>
</protein>
<dbReference type="Proteomes" id="UP000595140">
    <property type="component" value="Unassembled WGS sequence"/>
</dbReference>
<evidence type="ECO:0000313" key="2">
    <source>
        <dbReference type="EMBL" id="VFQ90130.1"/>
    </source>
</evidence>
<dbReference type="EMBL" id="OOIL02003989">
    <property type="protein sequence ID" value="VFQ90130.1"/>
    <property type="molecule type" value="Genomic_DNA"/>
</dbReference>
<name>A0A484MMR1_9ASTE</name>
<proteinExistence type="predicted"/>
<dbReference type="AlphaFoldDB" id="A0A484MMR1"/>
<reference evidence="2 3" key="1">
    <citation type="submission" date="2018-04" db="EMBL/GenBank/DDBJ databases">
        <authorList>
            <person name="Vogel A."/>
        </authorList>
    </citation>
    <scope>NUCLEOTIDE SEQUENCE [LARGE SCALE GENOMIC DNA]</scope>
</reference>
<gene>
    <name evidence="2" type="ORF">CCAM_LOCUS31906</name>
</gene>
<feature type="compositionally biased region" description="Polar residues" evidence="1">
    <location>
        <begin position="58"/>
        <end position="70"/>
    </location>
</feature>
<accession>A0A484MMR1</accession>
<keyword evidence="3" id="KW-1185">Reference proteome</keyword>
<organism evidence="2 3">
    <name type="scientific">Cuscuta campestris</name>
    <dbReference type="NCBI Taxonomy" id="132261"/>
    <lineage>
        <taxon>Eukaryota</taxon>
        <taxon>Viridiplantae</taxon>
        <taxon>Streptophyta</taxon>
        <taxon>Embryophyta</taxon>
        <taxon>Tracheophyta</taxon>
        <taxon>Spermatophyta</taxon>
        <taxon>Magnoliopsida</taxon>
        <taxon>eudicotyledons</taxon>
        <taxon>Gunneridae</taxon>
        <taxon>Pentapetalae</taxon>
        <taxon>asterids</taxon>
        <taxon>lamiids</taxon>
        <taxon>Solanales</taxon>
        <taxon>Convolvulaceae</taxon>
        <taxon>Cuscuteae</taxon>
        <taxon>Cuscuta</taxon>
        <taxon>Cuscuta subgen. Grammica</taxon>
        <taxon>Cuscuta sect. Cleistogrammica</taxon>
    </lineage>
</organism>
<evidence type="ECO:0000313" key="3">
    <source>
        <dbReference type="Proteomes" id="UP000595140"/>
    </source>
</evidence>
<evidence type="ECO:0000256" key="1">
    <source>
        <dbReference type="SAM" id="MobiDB-lite"/>
    </source>
</evidence>
<feature type="region of interest" description="Disordered" evidence="1">
    <location>
        <begin position="1"/>
        <end position="77"/>
    </location>
</feature>
<sequence length="106" mass="11453">MAVTGQTSGDNPSTRTTGAELRPTSNNLSSGEVETNKFFSGKSVTRHRSIQQRVPAATSVTDHSGPSTNFAGDPPVQRPLFRRRRVSSGRPSVLANNFQSWCFSGE</sequence>